<evidence type="ECO:0000256" key="1">
    <source>
        <dbReference type="ARBA" id="ARBA00001966"/>
    </source>
</evidence>
<evidence type="ECO:0000313" key="13">
    <source>
        <dbReference type="EMBL" id="EFO86567.1"/>
    </source>
</evidence>
<keyword evidence="7" id="KW-0411">Iron-sulfur</keyword>
<evidence type="ECO:0000256" key="8">
    <source>
        <dbReference type="ARBA" id="ARBA00053923"/>
    </source>
</evidence>
<dbReference type="InterPro" id="IPR058240">
    <property type="entry name" value="rSAM_sf"/>
</dbReference>
<evidence type="ECO:0000256" key="7">
    <source>
        <dbReference type="ARBA" id="ARBA00023014"/>
    </source>
</evidence>
<dbReference type="SFLD" id="SFLDG01061">
    <property type="entry name" value="methylthiotransferase"/>
    <property type="match status" value="1"/>
</dbReference>
<dbReference type="PANTHER" id="PTHR43020:SF2">
    <property type="entry name" value="MITOCHONDRIAL TRNA METHYLTHIOTRANSFERASE CDK5RAP1"/>
    <property type="match status" value="1"/>
</dbReference>
<evidence type="ECO:0000313" key="14">
    <source>
        <dbReference type="Proteomes" id="UP000008281"/>
    </source>
</evidence>
<dbReference type="Pfam" id="PF04055">
    <property type="entry name" value="Radical_SAM"/>
    <property type="match status" value="1"/>
</dbReference>
<dbReference type="PROSITE" id="PS50926">
    <property type="entry name" value="TRAM"/>
    <property type="match status" value="1"/>
</dbReference>
<dbReference type="EMBL" id="DS268419">
    <property type="protein sequence ID" value="EFO86567.1"/>
    <property type="molecule type" value="Genomic_DNA"/>
</dbReference>
<dbReference type="SFLD" id="SFLDG01082">
    <property type="entry name" value="B12-binding_domain_containing"/>
    <property type="match status" value="1"/>
</dbReference>
<dbReference type="eggNOG" id="KOG2492">
    <property type="taxonomic scope" value="Eukaryota"/>
</dbReference>
<organism evidence="14">
    <name type="scientific">Caenorhabditis remanei</name>
    <name type="common">Caenorhabditis vulgaris</name>
    <dbReference type="NCBI Taxonomy" id="31234"/>
    <lineage>
        <taxon>Eukaryota</taxon>
        <taxon>Metazoa</taxon>
        <taxon>Ecdysozoa</taxon>
        <taxon>Nematoda</taxon>
        <taxon>Chromadorea</taxon>
        <taxon>Rhabditida</taxon>
        <taxon>Rhabditina</taxon>
        <taxon>Rhabditomorpha</taxon>
        <taxon>Rhabditoidea</taxon>
        <taxon>Rhabditidae</taxon>
        <taxon>Peloderinae</taxon>
        <taxon>Caenorhabditis</taxon>
    </lineage>
</organism>
<dbReference type="OMA" id="CEHFHIP"/>
<dbReference type="FunCoup" id="E3LYQ4">
    <property type="interactions" value="2304"/>
</dbReference>
<dbReference type="Gene3D" id="3.80.30.20">
    <property type="entry name" value="tm_1862 like domain"/>
    <property type="match status" value="1"/>
</dbReference>
<dbReference type="GO" id="GO:0046872">
    <property type="term" value="F:metal ion binding"/>
    <property type="evidence" value="ECO:0007669"/>
    <property type="project" value="UniProtKB-KW"/>
</dbReference>
<dbReference type="PROSITE" id="PS01278">
    <property type="entry name" value="MTTASE_RADICAL"/>
    <property type="match status" value="1"/>
</dbReference>
<accession>E3LYQ4</accession>
<keyword evidence="3" id="KW-0004">4Fe-4S</keyword>
<dbReference type="InParanoid" id="E3LYQ4"/>
<dbReference type="InterPro" id="IPR020612">
    <property type="entry name" value="Methylthiotransferase_CS"/>
</dbReference>
<dbReference type="HOGENOM" id="CLU_018697_2_1_1"/>
<evidence type="ECO:0000256" key="9">
    <source>
        <dbReference type="ARBA" id="ARBA00074452"/>
    </source>
</evidence>
<dbReference type="InterPro" id="IPR038135">
    <property type="entry name" value="Methylthiotransferase_N_sf"/>
</dbReference>
<evidence type="ECO:0000259" key="10">
    <source>
        <dbReference type="PROSITE" id="PS50926"/>
    </source>
</evidence>
<feature type="domain" description="MTTase N-terminal" evidence="11">
    <location>
        <begin position="79"/>
        <end position="209"/>
    </location>
</feature>
<evidence type="ECO:0000259" key="11">
    <source>
        <dbReference type="PROSITE" id="PS51449"/>
    </source>
</evidence>
<dbReference type="FunFam" id="3.40.50.12160:FF:000003">
    <property type="entry name" value="CDK5 regulatory subunit-associated protein 1"/>
    <property type="match status" value="1"/>
</dbReference>
<dbReference type="InterPro" id="IPR005839">
    <property type="entry name" value="Methylthiotransferase"/>
</dbReference>
<evidence type="ECO:0000256" key="2">
    <source>
        <dbReference type="ARBA" id="ARBA00009815"/>
    </source>
</evidence>
<dbReference type="SFLD" id="SFLDS00029">
    <property type="entry name" value="Radical_SAM"/>
    <property type="match status" value="1"/>
</dbReference>
<dbReference type="PANTHER" id="PTHR43020">
    <property type="entry name" value="CDK5 REGULATORY SUBUNIT-ASSOCIATED PROTEIN 1"/>
    <property type="match status" value="1"/>
</dbReference>
<keyword evidence="4" id="KW-0949">S-adenosyl-L-methionine</keyword>
<keyword evidence="5" id="KW-0479">Metal-binding</keyword>
<protein>
    <recommendedName>
        <fullName evidence="9">CDK5RAP1-like protein</fullName>
    </recommendedName>
</protein>
<comment type="cofactor">
    <cofactor evidence="1">
        <name>[4Fe-4S] cluster</name>
        <dbReference type="ChEBI" id="CHEBI:49883"/>
    </cofactor>
</comment>
<dbReference type="GO" id="GO:0005829">
    <property type="term" value="C:cytosol"/>
    <property type="evidence" value="ECO:0007669"/>
    <property type="project" value="TreeGrafter"/>
</dbReference>
<reference evidence="13" key="1">
    <citation type="submission" date="2007-07" db="EMBL/GenBank/DDBJ databases">
        <title>PCAP assembly of the Caenorhabditis remanei genome.</title>
        <authorList>
            <consortium name="The Caenorhabditis remanei Sequencing Consortium"/>
            <person name="Wilson R.K."/>
        </authorList>
    </citation>
    <scope>NUCLEOTIDE SEQUENCE [LARGE SCALE GENOMIC DNA]</scope>
    <source>
        <strain evidence="13">PB4641</strain>
    </source>
</reference>
<keyword evidence="6" id="KW-0408">Iron</keyword>
<dbReference type="PROSITE" id="PS51449">
    <property type="entry name" value="MTTASE_N"/>
    <property type="match status" value="1"/>
</dbReference>
<dbReference type="STRING" id="31234.E3LYQ4"/>
<sequence>MLRQWWLRGVGACSTFTRAHSGCSTSSSMKPKRAIPSDGLQLSDFIREGTKKQRQKAIIPSIEDTKEYLSPEDLNGNGKTVCYVTYGCQMNVSDMEIVRSIMSQYGFVESDQKEKADIVLLMTCSIRDGAEKKVWNQLKLIRSNSVNKRQIVGVLGLFSVLMNAKISYLTGCMAERVRHDLLEKRNLVNIVAGPDSYRDLPRLVAVASGGSNAINVQLSLDETYAEVQPIRVDAESRTAFISIMRGCDNMCTYCVVPFTRGRERSRPIDSIVEEVRRLRDQGYKQITLLGQNVNSYRDMTSMDFPMNPSTTEDRVPGFKTVYKPKSGGLTFTSLLEKVADAAPDVRFRFTSPHPKDFPMQLIELIASRTNLCKQLHLPAQSGDDETLDRMGRGYSRDLYLRLVDDIRIILPNVSLTSDFIAGFCGETEEAHQNTLSLIREVGYSFCFVFPYSMRGKTRAHHRLTDDVPENVKARRHLDLTTVFREEAMKLNQKLIGTEQTVLLEGKSKRDVAFSHGRTDGGVKAVFDNSKSQLNPGQYAKVLITEANSQTLKAEFIRETDL</sequence>
<evidence type="ECO:0000256" key="5">
    <source>
        <dbReference type="ARBA" id="ARBA00022723"/>
    </source>
</evidence>
<name>E3LYQ4_CAERE</name>
<feature type="domain" description="TRAM" evidence="10">
    <location>
        <begin position="492"/>
        <end position="557"/>
    </location>
</feature>
<dbReference type="InterPro" id="IPR006463">
    <property type="entry name" value="MiaB_methiolase"/>
</dbReference>
<feature type="domain" description="Radical SAM core" evidence="12">
    <location>
        <begin position="233"/>
        <end position="489"/>
    </location>
</feature>
<dbReference type="Gene3D" id="3.40.50.12160">
    <property type="entry name" value="Methylthiotransferase, N-terminal domain"/>
    <property type="match status" value="1"/>
</dbReference>
<dbReference type="InterPro" id="IPR013848">
    <property type="entry name" value="Methylthiotransferase_N"/>
</dbReference>
<dbReference type="GO" id="GO:0051539">
    <property type="term" value="F:4 iron, 4 sulfur cluster binding"/>
    <property type="evidence" value="ECO:0007669"/>
    <property type="project" value="UniProtKB-KW"/>
</dbReference>
<dbReference type="InterPro" id="IPR007197">
    <property type="entry name" value="rSAM"/>
</dbReference>
<evidence type="ECO:0000259" key="12">
    <source>
        <dbReference type="PROSITE" id="PS51918"/>
    </source>
</evidence>
<proteinExistence type="inferred from homology"/>
<gene>
    <name evidence="13" type="ORF">CRE_04500</name>
</gene>
<dbReference type="Pfam" id="PF00919">
    <property type="entry name" value="UPF0004"/>
    <property type="match status" value="1"/>
</dbReference>
<dbReference type="PROSITE" id="PS51918">
    <property type="entry name" value="RADICAL_SAM"/>
    <property type="match status" value="1"/>
</dbReference>
<dbReference type="SUPFAM" id="SSF102114">
    <property type="entry name" value="Radical SAM enzymes"/>
    <property type="match status" value="1"/>
</dbReference>
<comment type="function">
    <text evidence="8">Potential regulator of CDK5 activity.</text>
</comment>
<dbReference type="SMART" id="SM00729">
    <property type="entry name" value="Elp3"/>
    <property type="match status" value="1"/>
</dbReference>
<evidence type="ECO:0000256" key="4">
    <source>
        <dbReference type="ARBA" id="ARBA00022691"/>
    </source>
</evidence>
<dbReference type="GO" id="GO:0060255">
    <property type="term" value="P:regulation of macromolecule metabolic process"/>
    <property type="evidence" value="ECO:0007669"/>
    <property type="project" value="UniProtKB-ARBA"/>
</dbReference>
<dbReference type="InterPro" id="IPR023404">
    <property type="entry name" value="rSAM_horseshoe"/>
</dbReference>
<keyword evidence="14" id="KW-1185">Reference proteome</keyword>
<dbReference type="InterPro" id="IPR002792">
    <property type="entry name" value="TRAM_dom"/>
</dbReference>
<dbReference type="InterPro" id="IPR006638">
    <property type="entry name" value="Elp3/MiaA/NifB-like_rSAM"/>
</dbReference>
<dbReference type="Pfam" id="PF01938">
    <property type="entry name" value="TRAM"/>
    <property type="match status" value="1"/>
</dbReference>
<evidence type="ECO:0000256" key="6">
    <source>
        <dbReference type="ARBA" id="ARBA00023004"/>
    </source>
</evidence>
<dbReference type="FunFam" id="3.80.30.20:FF:000003">
    <property type="entry name" value="CDK5 regulatory subunit-associated protein 1"/>
    <property type="match status" value="1"/>
</dbReference>
<dbReference type="SFLD" id="SFLDF00273">
    <property type="entry name" value="(dimethylallyl)adenosine_tRNA"/>
    <property type="match status" value="1"/>
</dbReference>
<evidence type="ECO:0000256" key="3">
    <source>
        <dbReference type="ARBA" id="ARBA00022485"/>
    </source>
</evidence>
<dbReference type="OrthoDB" id="190098at2759"/>
<dbReference type="GO" id="GO:0005739">
    <property type="term" value="C:mitochondrion"/>
    <property type="evidence" value="ECO:0007669"/>
    <property type="project" value="TreeGrafter"/>
</dbReference>
<dbReference type="NCBIfam" id="TIGR00089">
    <property type="entry name" value="MiaB/RimO family radical SAM methylthiotransferase"/>
    <property type="match status" value="1"/>
</dbReference>
<dbReference type="GO" id="GO:0035597">
    <property type="term" value="F:tRNA-2-methylthio-N(6)-dimethylallyladenosine(37) synthase activity"/>
    <property type="evidence" value="ECO:0007669"/>
    <property type="project" value="TreeGrafter"/>
</dbReference>
<dbReference type="GO" id="GO:0080090">
    <property type="term" value="P:regulation of primary metabolic process"/>
    <property type="evidence" value="ECO:0007669"/>
    <property type="project" value="UniProtKB-ARBA"/>
</dbReference>
<dbReference type="Proteomes" id="UP000008281">
    <property type="component" value="Unassembled WGS sequence"/>
</dbReference>
<dbReference type="AlphaFoldDB" id="E3LYQ4"/>
<comment type="similarity">
    <text evidence="2">Belongs to the methylthiotransferase family. MiaB subfamily.</text>
</comment>
<dbReference type="SFLD" id="SFLDF00413">
    <property type="entry name" value="CDK5RAP1"/>
    <property type="match status" value="1"/>
</dbReference>